<evidence type="ECO:0000313" key="1">
    <source>
        <dbReference type="EMBL" id="KAI3799731.1"/>
    </source>
</evidence>
<protein>
    <submittedName>
        <fullName evidence="1">Uncharacterized protein</fullName>
    </submittedName>
</protein>
<sequence>MTMPTNLHNAWPFLEELDPSENMFTCLPAIISLLSNLKCLNLNDCIRLKELPELPSLIQVLRADHCWSLQKIGDFSNKCKWLFKTSLYGFPKLLMDQESQSHRASFLMQSLVLMKCAAVNHRLSIIVPGCKIPYWYSNQRLGNTITLKLPQSCITKMTGLALSCCFIRPLPKLMTSLKIKFKLSAEESFISGAPAHSTKRADVVWIGYLSIDILENLCHGFESEDLTITFEGDVVECGACVVYQDDIKPMKGTGSWIPDYDGLRRIDHESTSSEDWHHGRWFKPTFYLANIKSGDQKTVEVWG</sequence>
<organism evidence="1 2">
    <name type="scientific">Smallanthus sonchifolius</name>
    <dbReference type="NCBI Taxonomy" id="185202"/>
    <lineage>
        <taxon>Eukaryota</taxon>
        <taxon>Viridiplantae</taxon>
        <taxon>Streptophyta</taxon>
        <taxon>Embryophyta</taxon>
        <taxon>Tracheophyta</taxon>
        <taxon>Spermatophyta</taxon>
        <taxon>Magnoliopsida</taxon>
        <taxon>eudicotyledons</taxon>
        <taxon>Gunneridae</taxon>
        <taxon>Pentapetalae</taxon>
        <taxon>asterids</taxon>
        <taxon>campanulids</taxon>
        <taxon>Asterales</taxon>
        <taxon>Asteraceae</taxon>
        <taxon>Asteroideae</taxon>
        <taxon>Heliantheae alliance</taxon>
        <taxon>Millerieae</taxon>
        <taxon>Smallanthus</taxon>
    </lineage>
</organism>
<dbReference type="Proteomes" id="UP001056120">
    <property type="component" value="Linkage Group LG11"/>
</dbReference>
<keyword evidence="2" id="KW-1185">Reference proteome</keyword>
<reference evidence="1 2" key="2">
    <citation type="journal article" date="2022" name="Mol. Ecol. Resour.">
        <title>The genomes of chicory, endive, great burdock and yacon provide insights into Asteraceae paleo-polyploidization history and plant inulin production.</title>
        <authorList>
            <person name="Fan W."/>
            <person name="Wang S."/>
            <person name="Wang H."/>
            <person name="Wang A."/>
            <person name="Jiang F."/>
            <person name="Liu H."/>
            <person name="Zhao H."/>
            <person name="Xu D."/>
            <person name="Zhang Y."/>
        </authorList>
    </citation>
    <scope>NUCLEOTIDE SEQUENCE [LARGE SCALE GENOMIC DNA]</scope>
    <source>
        <strain evidence="2">cv. Yunnan</strain>
        <tissue evidence="1">Leaves</tissue>
    </source>
</reference>
<comment type="caution">
    <text evidence="1">The sequence shown here is derived from an EMBL/GenBank/DDBJ whole genome shotgun (WGS) entry which is preliminary data.</text>
</comment>
<proteinExistence type="predicted"/>
<evidence type="ECO:0000313" key="2">
    <source>
        <dbReference type="Proteomes" id="UP001056120"/>
    </source>
</evidence>
<gene>
    <name evidence="1" type="ORF">L1987_35031</name>
</gene>
<dbReference type="EMBL" id="CM042028">
    <property type="protein sequence ID" value="KAI3799731.1"/>
    <property type="molecule type" value="Genomic_DNA"/>
</dbReference>
<accession>A0ACB9HW90</accession>
<name>A0ACB9HW90_9ASTR</name>
<reference evidence="2" key="1">
    <citation type="journal article" date="2022" name="Mol. Ecol. Resour.">
        <title>The genomes of chicory, endive, great burdock and yacon provide insights into Asteraceae palaeo-polyploidization history and plant inulin production.</title>
        <authorList>
            <person name="Fan W."/>
            <person name="Wang S."/>
            <person name="Wang H."/>
            <person name="Wang A."/>
            <person name="Jiang F."/>
            <person name="Liu H."/>
            <person name="Zhao H."/>
            <person name="Xu D."/>
            <person name="Zhang Y."/>
        </authorList>
    </citation>
    <scope>NUCLEOTIDE SEQUENCE [LARGE SCALE GENOMIC DNA]</scope>
    <source>
        <strain evidence="2">cv. Yunnan</strain>
    </source>
</reference>